<reference evidence="1" key="2">
    <citation type="submission" date="2022-06" db="UniProtKB">
        <authorList>
            <consortium name="EnsemblMetazoa"/>
        </authorList>
    </citation>
    <scope>IDENTIFICATION</scope>
    <source>
        <strain evidence="1">PS312</strain>
    </source>
</reference>
<evidence type="ECO:0000313" key="1">
    <source>
        <dbReference type="EnsemblMetazoa" id="PPA44660.1"/>
    </source>
</evidence>
<dbReference type="Proteomes" id="UP000005239">
    <property type="component" value="Unassembled WGS sequence"/>
</dbReference>
<sequence length="62" mass="7528">MVRLFIDKKKEGWDGGRKGRDKKEIEEEKMKMNLKGKMKMMMEKIEKKMMEVKNRLILLILN</sequence>
<accession>A0A2A6CRF9</accession>
<evidence type="ECO:0000313" key="2">
    <source>
        <dbReference type="Proteomes" id="UP000005239"/>
    </source>
</evidence>
<gene>
    <name evidence="1" type="primary">WBGene00283029</name>
</gene>
<accession>A0A8R1V2N4</accession>
<name>A0A2A6CRF9_PRIPA</name>
<keyword evidence="2" id="KW-1185">Reference proteome</keyword>
<proteinExistence type="predicted"/>
<dbReference type="EnsemblMetazoa" id="PPA44660.1">
    <property type="protein sequence ID" value="PPA44660.1"/>
    <property type="gene ID" value="WBGene00283029"/>
</dbReference>
<reference evidence="2" key="1">
    <citation type="journal article" date="2008" name="Nat. Genet.">
        <title>The Pristionchus pacificus genome provides a unique perspective on nematode lifestyle and parasitism.</title>
        <authorList>
            <person name="Dieterich C."/>
            <person name="Clifton S.W."/>
            <person name="Schuster L.N."/>
            <person name="Chinwalla A."/>
            <person name="Delehaunty K."/>
            <person name="Dinkelacker I."/>
            <person name="Fulton L."/>
            <person name="Fulton R."/>
            <person name="Godfrey J."/>
            <person name="Minx P."/>
            <person name="Mitreva M."/>
            <person name="Roeseler W."/>
            <person name="Tian H."/>
            <person name="Witte H."/>
            <person name="Yang S.P."/>
            <person name="Wilson R.K."/>
            <person name="Sommer R.J."/>
        </authorList>
    </citation>
    <scope>NUCLEOTIDE SEQUENCE [LARGE SCALE GENOMIC DNA]</scope>
    <source>
        <strain evidence="2">PS312</strain>
    </source>
</reference>
<protein>
    <submittedName>
        <fullName evidence="1">Uncharacterized protein</fullName>
    </submittedName>
</protein>
<dbReference type="AlphaFoldDB" id="A0A2A6CRF9"/>
<organism evidence="1 2">
    <name type="scientific">Pristionchus pacificus</name>
    <name type="common">Parasitic nematode worm</name>
    <dbReference type="NCBI Taxonomy" id="54126"/>
    <lineage>
        <taxon>Eukaryota</taxon>
        <taxon>Metazoa</taxon>
        <taxon>Ecdysozoa</taxon>
        <taxon>Nematoda</taxon>
        <taxon>Chromadorea</taxon>
        <taxon>Rhabditida</taxon>
        <taxon>Rhabditina</taxon>
        <taxon>Diplogasteromorpha</taxon>
        <taxon>Diplogasteroidea</taxon>
        <taxon>Neodiplogasteridae</taxon>
        <taxon>Pristionchus</taxon>
    </lineage>
</organism>